<keyword evidence="6" id="KW-1185">Reference proteome</keyword>
<keyword evidence="1" id="KW-0175">Coiled coil</keyword>
<feature type="coiled-coil region" evidence="1">
    <location>
        <begin position="436"/>
        <end position="523"/>
    </location>
</feature>
<dbReference type="PROSITE" id="PS50826">
    <property type="entry name" value="RUN"/>
    <property type="match status" value="1"/>
</dbReference>
<evidence type="ECO:0000256" key="1">
    <source>
        <dbReference type="SAM" id="Coils"/>
    </source>
</evidence>
<feature type="compositionally biased region" description="Polar residues" evidence="2">
    <location>
        <begin position="267"/>
        <end position="283"/>
    </location>
</feature>
<feature type="region of interest" description="Disordered" evidence="2">
    <location>
        <begin position="747"/>
        <end position="783"/>
    </location>
</feature>
<name>A0A8W8MSY4_MAGGI</name>
<protein>
    <recommendedName>
        <fullName evidence="7">Sorting nexin-29</fullName>
    </recommendedName>
</protein>
<dbReference type="Pfam" id="PF02759">
    <property type="entry name" value="RUN"/>
    <property type="match status" value="1"/>
</dbReference>
<dbReference type="InterPro" id="IPR001683">
    <property type="entry name" value="PX_dom"/>
</dbReference>
<dbReference type="SUPFAM" id="SSF64268">
    <property type="entry name" value="PX domain"/>
    <property type="match status" value="1"/>
</dbReference>
<dbReference type="PANTHER" id="PTHR47194:SF3">
    <property type="entry name" value="SORTING NEXIN 29"/>
    <property type="match status" value="1"/>
</dbReference>
<sequence length="783" mass="88038">MNGDDGHSAEKQSILTRLLDSVKQCQVRFGGRTELAADADSRVSCLCAAWEVALQHGMKQNKALLALKQVSNLPGLNKVTDIITDITSKEADPVFWQYVKENLTKHEQDRFYTLKHINTDSGRGRAWLRSALNEHSLERNMHMILENEELLNQFYESWAFMRDQERSSMMPMMAAGLGSILFAINVDNPDLNAVKKSTSTNVNIPVSSRPVLDKIANEPRPVIAGEETRASLTEIKKKEKKKKKKNAHIVSFDEDDSGTFSADPDQSEQSSKVMVGSSELSQKTMGKTIDETSELVSQISAVRINDNGSSDSGTLLSVNRMLQREASINSQTSYDRPPSVHSLSSTDLDLSEPAQVLVPLSKEGQPIISSVVRGASSDSLSTSVDSVGSFPRFNGFDIESAALALDMAQKGTNSSFRTAGDGVNVEEVIQKESMSNEELKKAVVAMMVRKDEVEEQNKNIQAMLQQEMETSSLLRAEMEEMKQTFTAKHEKEQAKYQTLQKENELLKHQLRRYVNAVQMLRAEGSQVDESLGIHLEEPQPSIPPAKSTVDYSHEASEYEKKLIQVAEMHGELMEFNEMLHRQLNSKEGFIRRLQGELVDLRGPLPQDLLYAGEEMPPESEQHLPVRTLVNVWIPAAFLQGAASDAHHVYQIYVRIKDEEWNVYKRFSQFHQVHNQLKKIYPKIGKFEFPPKKNFGKKDAKVVENRRRVFQTYLRLVINHVLDNDKSQDTTISKDSFIQRLPFFSDKTAEKADSKKVKKTASSSSLSTSPGNQSSLPQPQYEGL</sequence>
<dbReference type="EnsemblMetazoa" id="G3495.2">
    <property type="protein sequence ID" value="G3495.2:cds"/>
    <property type="gene ID" value="G3495"/>
</dbReference>
<dbReference type="PROSITE" id="PS50195">
    <property type="entry name" value="PX"/>
    <property type="match status" value="1"/>
</dbReference>
<dbReference type="Gene3D" id="3.30.1520.10">
    <property type="entry name" value="Phox-like domain"/>
    <property type="match status" value="1"/>
</dbReference>
<dbReference type="InterPro" id="IPR037213">
    <property type="entry name" value="Run_dom_sf"/>
</dbReference>
<feature type="domain" description="PX" evidence="3">
    <location>
        <begin position="627"/>
        <end position="748"/>
    </location>
</feature>
<dbReference type="OMA" id="TIPHVKL"/>
<feature type="region of interest" description="Disordered" evidence="2">
    <location>
        <begin position="239"/>
        <end position="283"/>
    </location>
</feature>
<dbReference type="SMART" id="SM00593">
    <property type="entry name" value="RUN"/>
    <property type="match status" value="1"/>
</dbReference>
<organism evidence="5 6">
    <name type="scientific">Magallana gigas</name>
    <name type="common">Pacific oyster</name>
    <name type="synonym">Crassostrea gigas</name>
    <dbReference type="NCBI Taxonomy" id="29159"/>
    <lineage>
        <taxon>Eukaryota</taxon>
        <taxon>Metazoa</taxon>
        <taxon>Spiralia</taxon>
        <taxon>Lophotrochozoa</taxon>
        <taxon>Mollusca</taxon>
        <taxon>Bivalvia</taxon>
        <taxon>Autobranchia</taxon>
        <taxon>Pteriomorphia</taxon>
        <taxon>Ostreida</taxon>
        <taxon>Ostreoidea</taxon>
        <taxon>Ostreidae</taxon>
        <taxon>Magallana</taxon>
    </lineage>
</organism>
<dbReference type="InterPro" id="IPR047329">
    <property type="entry name" value="RUN_SNX29"/>
</dbReference>
<dbReference type="PANTHER" id="PTHR47194">
    <property type="entry name" value="SORTING NEXIN-29-RELATED"/>
    <property type="match status" value="1"/>
</dbReference>
<dbReference type="CDD" id="cd17689">
    <property type="entry name" value="RUN_SNX29"/>
    <property type="match status" value="1"/>
</dbReference>
<feature type="compositionally biased region" description="Low complexity" evidence="2">
    <location>
        <begin position="759"/>
        <end position="774"/>
    </location>
</feature>
<evidence type="ECO:0000313" key="6">
    <source>
        <dbReference type="Proteomes" id="UP000005408"/>
    </source>
</evidence>
<accession>A0A8W8MSY4</accession>
<feature type="domain" description="RUN" evidence="4">
    <location>
        <begin position="37"/>
        <end position="189"/>
    </location>
</feature>
<dbReference type="Gene3D" id="1.20.58.900">
    <property type="match status" value="1"/>
</dbReference>
<dbReference type="GO" id="GO:0035091">
    <property type="term" value="F:phosphatidylinositol binding"/>
    <property type="evidence" value="ECO:0007669"/>
    <property type="project" value="InterPro"/>
</dbReference>
<dbReference type="Proteomes" id="UP000005408">
    <property type="component" value="Unassembled WGS sequence"/>
</dbReference>
<evidence type="ECO:0000259" key="3">
    <source>
        <dbReference type="PROSITE" id="PS50195"/>
    </source>
</evidence>
<dbReference type="InterPro" id="IPR036871">
    <property type="entry name" value="PX_dom_sf"/>
</dbReference>
<reference evidence="5" key="1">
    <citation type="submission" date="2022-08" db="UniProtKB">
        <authorList>
            <consortium name="EnsemblMetazoa"/>
        </authorList>
    </citation>
    <scope>IDENTIFICATION</scope>
    <source>
        <strain evidence="5">05x7-T-G4-1.051#20</strain>
    </source>
</reference>
<feature type="region of interest" description="Disordered" evidence="2">
    <location>
        <begin position="328"/>
        <end position="347"/>
    </location>
</feature>
<dbReference type="Pfam" id="PF00787">
    <property type="entry name" value="PX"/>
    <property type="match status" value="1"/>
</dbReference>
<proteinExistence type="predicted"/>
<dbReference type="OrthoDB" id="428895at2759"/>
<dbReference type="SMART" id="SM00312">
    <property type="entry name" value="PX"/>
    <property type="match status" value="1"/>
</dbReference>
<evidence type="ECO:0000259" key="4">
    <source>
        <dbReference type="PROSITE" id="PS50826"/>
    </source>
</evidence>
<dbReference type="AlphaFoldDB" id="A0A8W8MSY4"/>
<dbReference type="InterPro" id="IPR004012">
    <property type="entry name" value="Run_dom"/>
</dbReference>
<evidence type="ECO:0000313" key="5">
    <source>
        <dbReference type="EnsemblMetazoa" id="G3495.2:cds"/>
    </source>
</evidence>
<evidence type="ECO:0008006" key="7">
    <source>
        <dbReference type="Google" id="ProtNLM"/>
    </source>
</evidence>
<dbReference type="SUPFAM" id="SSF140741">
    <property type="entry name" value="RUN domain-like"/>
    <property type="match status" value="1"/>
</dbReference>
<evidence type="ECO:0000256" key="2">
    <source>
        <dbReference type="SAM" id="MobiDB-lite"/>
    </source>
</evidence>